<dbReference type="Proteomes" id="UP000230956">
    <property type="component" value="Unassembled WGS sequence"/>
</dbReference>
<proteinExistence type="predicted"/>
<accession>A0A2M7T5Y4</accession>
<organism evidence="1 2">
    <name type="scientific">Candidatus Aquicultor secundus</name>
    <dbReference type="NCBI Taxonomy" id="1973895"/>
    <lineage>
        <taxon>Bacteria</taxon>
        <taxon>Bacillati</taxon>
        <taxon>Actinomycetota</taxon>
        <taxon>Candidatus Aquicultoria</taxon>
        <taxon>Candidatus Aquicultorales</taxon>
        <taxon>Candidatus Aquicultoraceae</taxon>
        <taxon>Candidatus Aquicultor</taxon>
    </lineage>
</organism>
<evidence type="ECO:0000313" key="1">
    <source>
        <dbReference type="EMBL" id="PIZ35964.1"/>
    </source>
</evidence>
<gene>
    <name evidence="1" type="ORF">COY37_09440</name>
</gene>
<dbReference type="AlphaFoldDB" id="A0A2M7T5Y4"/>
<name>A0A2M7T5Y4_9ACTN</name>
<dbReference type="EMBL" id="PFNG01000219">
    <property type="protein sequence ID" value="PIZ35964.1"/>
    <property type="molecule type" value="Genomic_DNA"/>
</dbReference>
<dbReference type="RefSeq" id="WP_286977354.1">
    <property type="nucleotide sequence ID" value="NZ_PFNG01000219.1"/>
</dbReference>
<reference evidence="2" key="1">
    <citation type="submission" date="2017-09" db="EMBL/GenBank/DDBJ databases">
        <title>Depth-based differentiation of microbial function through sediment-hosted aquifers and enrichment of novel symbionts in the deep terrestrial subsurface.</title>
        <authorList>
            <person name="Probst A.J."/>
            <person name="Ladd B."/>
            <person name="Jarett J.K."/>
            <person name="Geller-Mcgrath D.E."/>
            <person name="Sieber C.M.K."/>
            <person name="Emerson J.B."/>
            <person name="Anantharaman K."/>
            <person name="Thomas B.C."/>
            <person name="Malmstrom R."/>
            <person name="Stieglmeier M."/>
            <person name="Klingl A."/>
            <person name="Woyke T."/>
            <person name="Ryan C.M."/>
            <person name="Banfield J.F."/>
        </authorList>
    </citation>
    <scope>NUCLEOTIDE SEQUENCE [LARGE SCALE GENOMIC DNA]</scope>
</reference>
<sequence length="267" mass="30997">MDNKVCISSDSEKCKDCARLLQDPIGAIKSLPNHICYDAMRQSTENWSSKKLMFPELSEWSAMFPLPVGEKAFLKNLPHTLETPVFADNLPFKGGEEAIFIIEFRFSDALIAFFGLAEFVDTFDRRSGAVEFFEEFDRPSNKPKSLFKHRNPPKNDAYIDKYKFGRCKFVISGDNPTSREVAEAVAKLRHWWAPFKGDKIKGRRPGSKKYKNFQELKDAFERLSPEEKTYALRSQQNFANALDDIDVRTLQRYIEDYRFTWPADFLE</sequence>
<evidence type="ECO:0000313" key="2">
    <source>
        <dbReference type="Proteomes" id="UP000230956"/>
    </source>
</evidence>
<protein>
    <submittedName>
        <fullName evidence="1">Uncharacterized protein</fullName>
    </submittedName>
</protein>
<comment type="caution">
    <text evidence="1">The sequence shown here is derived from an EMBL/GenBank/DDBJ whole genome shotgun (WGS) entry which is preliminary data.</text>
</comment>